<feature type="transmembrane region" description="Helical" evidence="7">
    <location>
        <begin position="20"/>
        <end position="41"/>
    </location>
</feature>
<dbReference type="CDD" id="cd06852">
    <property type="entry name" value="GT_MraY"/>
    <property type="match status" value="1"/>
</dbReference>
<keyword evidence="7" id="KW-0573">Peptidoglycan synthesis</keyword>
<keyword evidence="7" id="KW-1003">Cell membrane</keyword>
<evidence type="ECO:0000256" key="8">
    <source>
        <dbReference type="NCBIfam" id="TIGR00445"/>
    </source>
</evidence>
<dbReference type="EMBL" id="SOBG01000005">
    <property type="protein sequence ID" value="TDT69855.1"/>
    <property type="molecule type" value="Genomic_DNA"/>
</dbReference>
<dbReference type="GO" id="GO:0008963">
    <property type="term" value="F:phospho-N-acetylmuramoyl-pentapeptide-transferase activity"/>
    <property type="evidence" value="ECO:0007669"/>
    <property type="project" value="UniProtKB-UniRule"/>
</dbReference>
<name>A0AA46I5I5_9FUSO</name>
<comment type="subcellular location">
    <subcellularLocation>
        <location evidence="7">Cell membrane</location>
        <topology evidence="7">Multi-pass membrane protein</topology>
    </subcellularLocation>
    <subcellularLocation>
        <location evidence="1">Membrane</location>
        <topology evidence="1">Multi-pass membrane protein</topology>
    </subcellularLocation>
</comment>
<comment type="similarity">
    <text evidence="2 7">Belongs to the glycosyltransferase 4 family. MraY subfamily.</text>
</comment>
<organism evidence="10 11">
    <name type="scientific">Hypnocyclicus thermotrophus</name>
    <dbReference type="NCBI Taxonomy" id="1627895"/>
    <lineage>
        <taxon>Bacteria</taxon>
        <taxon>Fusobacteriati</taxon>
        <taxon>Fusobacteriota</taxon>
        <taxon>Fusobacteriia</taxon>
        <taxon>Fusobacteriales</taxon>
        <taxon>Fusobacteriaceae</taxon>
        <taxon>Hypnocyclicus</taxon>
    </lineage>
</organism>
<comment type="cofactor">
    <cofactor evidence="7 9">
        <name>Mg(2+)</name>
        <dbReference type="ChEBI" id="CHEBI:18420"/>
    </cofactor>
</comment>
<comment type="function">
    <text evidence="7">Catalyzes the initial step of the lipid cycle reactions in the biosynthesis of the cell wall peptidoglycan: transfers peptidoglycan precursor phospho-MurNAc-pentapeptide from UDP-MurNAc-pentapeptide onto the lipid carrier undecaprenyl phosphate, yielding undecaprenyl-pyrophosphoryl-MurNAc-pentapeptide, known as lipid I.</text>
</comment>
<feature type="transmembrane region" description="Helical" evidence="7">
    <location>
        <begin position="263"/>
        <end position="282"/>
    </location>
</feature>
<dbReference type="PANTHER" id="PTHR22926:SF5">
    <property type="entry name" value="PHOSPHO-N-ACETYLMURAMOYL-PENTAPEPTIDE-TRANSFERASE HOMOLOG"/>
    <property type="match status" value="1"/>
</dbReference>
<protein>
    <recommendedName>
        <fullName evidence="7 8">Phospho-N-acetylmuramoyl-pentapeptide-transferase</fullName>
        <ecNumber evidence="7 8">2.7.8.13</ecNumber>
    </recommendedName>
    <alternativeName>
        <fullName evidence="7">UDP-MurNAc-pentapeptide phosphotransferase</fullName>
    </alternativeName>
</protein>
<evidence type="ECO:0000256" key="5">
    <source>
        <dbReference type="ARBA" id="ARBA00022989"/>
    </source>
</evidence>
<keyword evidence="7 9" id="KW-0460">Magnesium</keyword>
<evidence type="ECO:0000313" key="10">
    <source>
        <dbReference type="EMBL" id="TDT69855.1"/>
    </source>
</evidence>
<evidence type="ECO:0000256" key="9">
    <source>
        <dbReference type="PIRSR" id="PIRSR600715-1"/>
    </source>
</evidence>
<reference evidence="10 11" key="1">
    <citation type="submission" date="2019-03" db="EMBL/GenBank/DDBJ databases">
        <title>Genomic Encyclopedia of Type Strains, Phase IV (KMG-IV): sequencing the most valuable type-strain genomes for metagenomic binning, comparative biology and taxonomic classification.</title>
        <authorList>
            <person name="Goeker M."/>
        </authorList>
    </citation>
    <scope>NUCLEOTIDE SEQUENCE [LARGE SCALE GENOMIC DNA]</scope>
    <source>
        <strain evidence="10 11">DSM 100055</strain>
    </source>
</reference>
<keyword evidence="7" id="KW-0133">Cell shape</keyword>
<keyword evidence="7" id="KW-0131">Cell cycle</keyword>
<evidence type="ECO:0000256" key="3">
    <source>
        <dbReference type="ARBA" id="ARBA00022679"/>
    </source>
</evidence>
<feature type="transmembrane region" description="Helical" evidence="7">
    <location>
        <begin position="167"/>
        <end position="185"/>
    </location>
</feature>
<dbReference type="InterPro" id="IPR018480">
    <property type="entry name" value="PNAcMuramoyl-5peptid_Trfase_CS"/>
</dbReference>
<feature type="transmembrane region" description="Helical" evidence="7">
    <location>
        <begin position="73"/>
        <end position="91"/>
    </location>
</feature>
<evidence type="ECO:0000313" key="11">
    <source>
        <dbReference type="Proteomes" id="UP000294678"/>
    </source>
</evidence>
<evidence type="ECO:0000256" key="1">
    <source>
        <dbReference type="ARBA" id="ARBA00004141"/>
    </source>
</evidence>
<keyword evidence="11" id="KW-1185">Reference proteome</keyword>
<sequence length="360" mass="40667">MLYYIYLKLFNELSFLRVFKYITVRSIIAFFLSFFIVLFIGKPFINYLRRKKIGDDIRKEGPKTHYNKQGTPTMGGVLILFSILLTVLITGNWTNQYIVLLSISTLFLGGLGFYDDFKKFTVDKKGLAGKKKILAQIILSIIVWIFIKNLNLGEISFSIVNPFLKNSYIYIGSFLMLLFIIFIIVGSSNAVNITDGLDGLVIVPVMIVSLTLAIVAYFTGNIIWSKYLNLYYIEGTGEIVVFLASIIGSGLGFLWYNFYPAQIFMGDTGSLALGGLLGIISILLKQEILLGIIGVIFVIEALSVIIQVWSFKKRGKRVFKMAPIHHHFEILGVPETKVTARFWIISIMFSILGLLILKLR</sequence>
<dbReference type="PROSITE" id="PS01348">
    <property type="entry name" value="MRAY_2"/>
    <property type="match status" value="1"/>
</dbReference>
<dbReference type="GO" id="GO:0051301">
    <property type="term" value="P:cell division"/>
    <property type="evidence" value="ECO:0007669"/>
    <property type="project" value="UniProtKB-KW"/>
</dbReference>
<dbReference type="InterPro" id="IPR000715">
    <property type="entry name" value="Glycosyl_transferase_4"/>
</dbReference>
<keyword evidence="3 7" id="KW-0808">Transferase</keyword>
<feature type="transmembrane region" description="Helical" evidence="7">
    <location>
        <begin position="97"/>
        <end position="117"/>
    </location>
</feature>
<dbReference type="PROSITE" id="PS01347">
    <property type="entry name" value="MRAY_1"/>
    <property type="match status" value="1"/>
</dbReference>
<proteinExistence type="inferred from homology"/>
<dbReference type="RefSeq" id="WP_134113266.1">
    <property type="nucleotide sequence ID" value="NZ_SOBG01000005.1"/>
</dbReference>
<dbReference type="GO" id="GO:0009252">
    <property type="term" value="P:peptidoglycan biosynthetic process"/>
    <property type="evidence" value="ECO:0007669"/>
    <property type="project" value="UniProtKB-UniRule"/>
</dbReference>
<keyword evidence="5 7" id="KW-1133">Transmembrane helix</keyword>
<keyword evidence="6 7" id="KW-0472">Membrane</keyword>
<keyword evidence="7 9" id="KW-0479">Metal-binding</keyword>
<dbReference type="Proteomes" id="UP000294678">
    <property type="component" value="Unassembled WGS sequence"/>
</dbReference>
<dbReference type="AlphaFoldDB" id="A0AA46I5I5"/>
<keyword evidence="4 7" id="KW-0812">Transmembrane</keyword>
<dbReference type="GO" id="GO:0008360">
    <property type="term" value="P:regulation of cell shape"/>
    <property type="evidence" value="ECO:0007669"/>
    <property type="project" value="UniProtKB-KW"/>
</dbReference>
<feature type="binding site" evidence="9">
    <location>
        <position position="267"/>
    </location>
    <ligand>
        <name>Mg(2+)</name>
        <dbReference type="ChEBI" id="CHEBI:18420"/>
    </ligand>
</feature>
<comment type="pathway">
    <text evidence="7">Cell wall biogenesis; peptidoglycan biosynthesis.</text>
</comment>
<dbReference type="EC" id="2.7.8.13" evidence="7 8"/>
<dbReference type="PANTHER" id="PTHR22926">
    <property type="entry name" value="PHOSPHO-N-ACETYLMURAMOYL-PENTAPEPTIDE-TRANSFERASE"/>
    <property type="match status" value="1"/>
</dbReference>
<comment type="catalytic activity">
    <reaction evidence="7">
        <text>UDP-N-acetyl-alpha-D-muramoyl-L-alanyl-gamma-D-glutamyl-meso-2,6-diaminopimeloyl-D-alanyl-D-alanine + di-trans,octa-cis-undecaprenyl phosphate = di-trans,octa-cis-undecaprenyl diphospho-N-acetyl-alpha-D-muramoyl-L-alanyl-D-glutamyl-meso-2,6-diaminopimeloyl-D-alanyl-D-alanine + UMP</text>
        <dbReference type="Rhea" id="RHEA:28386"/>
        <dbReference type="ChEBI" id="CHEBI:57865"/>
        <dbReference type="ChEBI" id="CHEBI:60392"/>
        <dbReference type="ChEBI" id="CHEBI:61386"/>
        <dbReference type="ChEBI" id="CHEBI:61387"/>
        <dbReference type="EC" id="2.7.8.13"/>
    </reaction>
</comment>
<feature type="transmembrane region" description="Helical" evidence="7">
    <location>
        <begin position="239"/>
        <end position="256"/>
    </location>
</feature>
<keyword evidence="7" id="KW-0132">Cell division</keyword>
<feature type="transmembrane region" description="Helical" evidence="7">
    <location>
        <begin position="288"/>
        <end position="311"/>
    </location>
</feature>
<dbReference type="GO" id="GO:0005886">
    <property type="term" value="C:plasma membrane"/>
    <property type="evidence" value="ECO:0007669"/>
    <property type="project" value="UniProtKB-SubCell"/>
</dbReference>
<evidence type="ECO:0000256" key="4">
    <source>
        <dbReference type="ARBA" id="ARBA00022692"/>
    </source>
</evidence>
<keyword evidence="7" id="KW-0961">Cell wall biogenesis/degradation</keyword>
<feature type="transmembrane region" description="Helical" evidence="7">
    <location>
        <begin position="129"/>
        <end position="147"/>
    </location>
</feature>
<dbReference type="HAMAP" id="MF_00038">
    <property type="entry name" value="MraY"/>
    <property type="match status" value="1"/>
</dbReference>
<dbReference type="Pfam" id="PF00953">
    <property type="entry name" value="Glycos_transf_4"/>
    <property type="match status" value="1"/>
</dbReference>
<feature type="binding site" evidence="9">
    <location>
        <position position="192"/>
    </location>
    <ligand>
        <name>Mg(2+)</name>
        <dbReference type="ChEBI" id="CHEBI:18420"/>
    </ligand>
</feature>
<gene>
    <name evidence="7" type="primary">mraY</name>
    <name evidence="10" type="ORF">EV215_1398</name>
</gene>
<dbReference type="GO" id="GO:0046872">
    <property type="term" value="F:metal ion binding"/>
    <property type="evidence" value="ECO:0007669"/>
    <property type="project" value="UniProtKB-KW"/>
</dbReference>
<comment type="caution">
    <text evidence="10">The sequence shown here is derived from an EMBL/GenBank/DDBJ whole genome shotgun (WGS) entry which is preliminary data.</text>
</comment>
<dbReference type="NCBIfam" id="TIGR00445">
    <property type="entry name" value="mraY"/>
    <property type="match status" value="1"/>
</dbReference>
<evidence type="ECO:0000256" key="2">
    <source>
        <dbReference type="ARBA" id="ARBA00005583"/>
    </source>
</evidence>
<evidence type="ECO:0000256" key="6">
    <source>
        <dbReference type="ARBA" id="ARBA00023136"/>
    </source>
</evidence>
<dbReference type="Pfam" id="PF10555">
    <property type="entry name" value="MraY_sig1"/>
    <property type="match status" value="1"/>
</dbReference>
<dbReference type="InterPro" id="IPR003524">
    <property type="entry name" value="PNAcMuramoyl-5peptid_Trfase"/>
</dbReference>
<evidence type="ECO:0000256" key="7">
    <source>
        <dbReference type="HAMAP-Rule" id="MF_00038"/>
    </source>
</evidence>
<dbReference type="GO" id="GO:0071555">
    <property type="term" value="P:cell wall organization"/>
    <property type="evidence" value="ECO:0007669"/>
    <property type="project" value="UniProtKB-KW"/>
</dbReference>
<feature type="transmembrane region" description="Helical" evidence="7">
    <location>
        <begin position="338"/>
        <end position="357"/>
    </location>
</feature>
<feature type="transmembrane region" description="Helical" evidence="7">
    <location>
        <begin position="197"/>
        <end position="219"/>
    </location>
</feature>
<accession>A0AA46I5I5</accession>